<reference evidence="3" key="2">
    <citation type="journal article" date="2019" name="Gigascience">
        <title>High-quality Schistosoma haematobium genome achieved by single-molecule and long-range sequencing.</title>
        <authorList>
            <person name="Stroehlein A.J."/>
            <person name="Korhonen P.K."/>
            <person name="Chong T.M."/>
            <person name="Lim Y.L."/>
            <person name="Chan K.G."/>
            <person name="Webster B."/>
            <person name="Rollinson D."/>
            <person name="Brindley P.J."/>
            <person name="Gasser R.B."/>
            <person name="Young N.D."/>
        </authorList>
    </citation>
    <scope>NUCLEOTIDE SEQUENCE</scope>
</reference>
<gene>
    <name evidence="3" type="ORF">MS3_00001062</name>
</gene>
<comment type="caution">
    <text evidence="3">The sequence shown here is derived from an EMBL/GenBank/DDBJ whole genome shotgun (WGS) entry which is preliminary data.</text>
</comment>
<feature type="signal peptide" evidence="2">
    <location>
        <begin position="1"/>
        <end position="24"/>
    </location>
</feature>
<evidence type="ECO:0000256" key="2">
    <source>
        <dbReference type="SAM" id="SignalP"/>
    </source>
</evidence>
<feature type="chain" id="PRO_5036826360" evidence="2">
    <location>
        <begin position="25"/>
        <end position="132"/>
    </location>
</feature>
<dbReference type="KEGG" id="shx:MS3_00001062"/>
<reference evidence="3" key="3">
    <citation type="submission" date="2021-06" db="EMBL/GenBank/DDBJ databases">
        <title>Chromosome-level genome assembly for S. haematobium.</title>
        <authorList>
            <person name="Stroehlein A.J."/>
        </authorList>
    </citation>
    <scope>NUCLEOTIDE SEQUENCE</scope>
</reference>
<accession>A0A922LM71</accession>
<dbReference type="RefSeq" id="XP_051070259.1">
    <property type="nucleotide sequence ID" value="XM_051208574.1"/>
</dbReference>
<evidence type="ECO:0000313" key="3">
    <source>
        <dbReference type="EMBL" id="KAH9589704.1"/>
    </source>
</evidence>
<dbReference type="Proteomes" id="UP000471633">
    <property type="component" value="Unassembled WGS sequence"/>
</dbReference>
<protein>
    <submittedName>
        <fullName evidence="3">Uncharacterized protein</fullName>
    </submittedName>
</protein>
<keyword evidence="2" id="KW-0732">Signal</keyword>
<name>A0A922LM71_SCHHA</name>
<keyword evidence="4" id="KW-1185">Reference proteome</keyword>
<dbReference type="CTD" id="24597844"/>
<proteinExistence type="predicted"/>
<reference evidence="3" key="1">
    <citation type="journal article" date="2012" name="Nat. Genet.">
        <title>Whole-genome sequence of Schistosoma haematobium.</title>
        <authorList>
            <person name="Young N.D."/>
            <person name="Jex A.R."/>
            <person name="Li B."/>
            <person name="Liu S."/>
            <person name="Yang L."/>
            <person name="Xiong Z."/>
            <person name="Li Y."/>
            <person name="Cantacessi C."/>
            <person name="Hall R.S."/>
            <person name="Xu X."/>
            <person name="Chen F."/>
            <person name="Wu X."/>
            <person name="Zerlotini A."/>
            <person name="Oliveira G."/>
            <person name="Hofmann A."/>
            <person name="Zhang G."/>
            <person name="Fang X."/>
            <person name="Kang Y."/>
            <person name="Campbell B.E."/>
            <person name="Loukas A."/>
            <person name="Ranganathan S."/>
            <person name="Rollinson D."/>
            <person name="Rinaldi G."/>
            <person name="Brindley P.J."/>
            <person name="Yang H."/>
            <person name="Wang J."/>
            <person name="Wang J."/>
            <person name="Gasser R.B."/>
        </authorList>
    </citation>
    <scope>NUCLEOTIDE SEQUENCE</scope>
</reference>
<dbReference type="AlphaFoldDB" id="A0A922LM71"/>
<sequence>MNMSFKYLQLLLVLTLSITSAIKANQHDNSENIEDDVIDSQIADPPIVATNLSAHELFDAFKSLHTSLFSSNEADSDNSENIEDDVIDSQIADPPIVATDEPSQGLVSDFFQWLFSLFSSNEADSGNSGSHP</sequence>
<feature type="compositionally biased region" description="Acidic residues" evidence="1">
    <location>
        <begin position="74"/>
        <end position="87"/>
    </location>
</feature>
<dbReference type="GeneID" id="24597844"/>
<feature type="region of interest" description="Disordered" evidence="1">
    <location>
        <begin position="71"/>
        <end position="95"/>
    </location>
</feature>
<organism evidence="3 4">
    <name type="scientific">Schistosoma haematobium</name>
    <name type="common">Blood fluke</name>
    <dbReference type="NCBI Taxonomy" id="6185"/>
    <lineage>
        <taxon>Eukaryota</taxon>
        <taxon>Metazoa</taxon>
        <taxon>Spiralia</taxon>
        <taxon>Lophotrochozoa</taxon>
        <taxon>Platyhelminthes</taxon>
        <taxon>Trematoda</taxon>
        <taxon>Digenea</taxon>
        <taxon>Strigeidida</taxon>
        <taxon>Schistosomatoidea</taxon>
        <taxon>Schistosomatidae</taxon>
        <taxon>Schistosoma</taxon>
    </lineage>
</organism>
<evidence type="ECO:0000313" key="4">
    <source>
        <dbReference type="Proteomes" id="UP000471633"/>
    </source>
</evidence>
<reference evidence="3" key="4">
    <citation type="journal article" date="2022" name="PLoS Pathog.">
        <title>Chromosome-level genome of Schistosoma haematobium underpins genome-wide explorations of molecular variation.</title>
        <authorList>
            <person name="Stroehlein A.J."/>
            <person name="Korhonen P.K."/>
            <person name="Lee V.V."/>
            <person name="Ralph S.A."/>
            <person name="Mentink-Kane M."/>
            <person name="You H."/>
            <person name="McManus D.P."/>
            <person name="Tchuente L.T."/>
            <person name="Stothard J.R."/>
            <person name="Kaur P."/>
            <person name="Dudchenko O."/>
            <person name="Aiden E.L."/>
            <person name="Yang B."/>
            <person name="Yang H."/>
            <person name="Emery A.M."/>
            <person name="Webster B.L."/>
            <person name="Brindley P.J."/>
            <person name="Rollinson D."/>
            <person name="Chang B.C.H."/>
            <person name="Gasser R.B."/>
            <person name="Young N.D."/>
        </authorList>
    </citation>
    <scope>NUCLEOTIDE SEQUENCE</scope>
</reference>
<dbReference type="EMBL" id="AMPZ03000002">
    <property type="protein sequence ID" value="KAH9589704.1"/>
    <property type="molecule type" value="Genomic_DNA"/>
</dbReference>
<evidence type="ECO:0000256" key="1">
    <source>
        <dbReference type="SAM" id="MobiDB-lite"/>
    </source>
</evidence>